<proteinExistence type="predicted"/>
<dbReference type="AlphaFoldDB" id="A0A2H3J916"/>
<protein>
    <submittedName>
        <fullName evidence="1">Uncharacterized protein</fullName>
    </submittedName>
</protein>
<organism evidence="1 2">
    <name type="scientific">Wolfiporia cocos (strain MD-104)</name>
    <name type="common">Brown rot fungus</name>
    <dbReference type="NCBI Taxonomy" id="742152"/>
    <lineage>
        <taxon>Eukaryota</taxon>
        <taxon>Fungi</taxon>
        <taxon>Dikarya</taxon>
        <taxon>Basidiomycota</taxon>
        <taxon>Agaricomycotina</taxon>
        <taxon>Agaricomycetes</taxon>
        <taxon>Polyporales</taxon>
        <taxon>Phaeolaceae</taxon>
        <taxon>Wolfiporia</taxon>
    </lineage>
</organism>
<accession>A0A2H3J916</accession>
<reference evidence="1 2" key="1">
    <citation type="journal article" date="2012" name="Science">
        <title>The Paleozoic origin of enzymatic lignin decomposition reconstructed from 31 fungal genomes.</title>
        <authorList>
            <person name="Floudas D."/>
            <person name="Binder M."/>
            <person name="Riley R."/>
            <person name="Barry K."/>
            <person name="Blanchette R.A."/>
            <person name="Henrissat B."/>
            <person name="Martinez A.T."/>
            <person name="Otillar R."/>
            <person name="Spatafora J.W."/>
            <person name="Yadav J.S."/>
            <person name="Aerts A."/>
            <person name="Benoit I."/>
            <person name="Boyd A."/>
            <person name="Carlson A."/>
            <person name="Copeland A."/>
            <person name="Coutinho P.M."/>
            <person name="de Vries R.P."/>
            <person name="Ferreira P."/>
            <person name="Findley K."/>
            <person name="Foster B."/>
            <person name="Gaskell J."/>
            <person name="Glotzer D."/>
            <person name="Gorecki P."/>
            <person name="Heitman J."/>
            <person name="Hesse C."/>
            <person name="Hori C."/>
            <person name="Igarashi K."/>
            <person name="Jurgens J.A."/>
            <person name="Kallen N."/>
            <person name="Kersten P."/>
            <person name="Kohler A."/>
            <person name="Kuees U."/>
            <person name="Kumar T.K.A."/>
            <person name="Kuo A."/>
            <person name="LaButti K."/>
            <person name="Larrondo L.F."/>
            <person name="Lindquist E."/>
            <person name="Ling A."/>
            <person name="Lombard V."/>
            <person name="Lucas S."/>
            <person name="Lundell T."/>
            <person name="Martin R."/>
            <person name="McLaughlin D.J."/>
            <person name="Morgenstern I."/>
            <person name="Morin E."/>
            <person name="Murat C."/>
            <person name="Nagy L.G."/>
            <person name="Nolan M."/>
            <person name="Ohm R.A."/>
            <person name="Patyshakuliyeva A."/>
            <person name="Rokas A."/>
            <person name="Ruiz-Duenas F.J."/>
            <person name="Sabat G."/>
            <person name="Salamov A."/>
            <person name="Samejima M."/>
            <person name="Schmutz J."/>
            <person name="Slot J.C."/>
            <person name="St John F."/>
            <person name="Stenlid J."/>
            <person name="Sun H."/>
            <person name="Sun S."/>
            <person name="Syed K."/>
            <person name="Tsang A."/>
            <person name="Wiebenga A."/>
            <person name="Young D."/>
            <person name="Pisabarro A."/>
            <person name="Eastwood D.C."/>
            <person name="Martin F."/>
            <person name="Cullen D."/>
            <person name="Grigoriev I.V."/>
            <person name="Hibbett D.S."/>
        </authorList>
    </citation>
    <scope>NUCLEOTIDE SEQUENCE [LARGE SCALE GENOMIC DNA]</scope>
    <source>
        <strain evidence="1 2">MD-104</strain>
    </source>
</reference>
<sequence length="200" mass="21148">MNSVIRTRLRGYSDLVTPYGAELDTTRSLPIFSGRLTASALVNLPKSDPALHSDFRPRAVPPLAPCDPRALCLSCSTESAGRLPPQHPAHLAGVFQSDDEKWAEGLPLSARMTPRPPHAPAQRPVPRLRRCVAGASPRLVTRAAQMRGNGVRGTRGTTRRAVVASVAADLSATATDGASTTLRATAGSWNGLAFPLSQPS</sequence>
<dbReference type="EMBL" id="KB467876">
    <property type="protein sequence ID" value="PCH36293.1"/>
    <property type="molecule type" value="Genomic_DNA"/>
</dbReference>
<name>A0A2H3J916_WOLCO</name>
<evidence type="ECO:0000313" key="1">
    <source>
        <dbReference type="EMBL" id="PCH36293.1"/>
    </source>
</evidence>
<keyword evidence="2" id="KW-1185">Reference proteome</keyword>
<gene>
    <name evidence="1" type="ORF">WOLCODRAFT_157007</name>
</gene>
<evidence type="ECO:0000313" key="2">
    <source>
        <dbReference type="Proteomes" id="UP000218811"/>
    </source>
</evidence>
<dbReference type="Proteomes" id="UP000218811">
    <property type="component" value="Unassembled WGS sequence"/>
</dbReference>